<dbReference type="Proteomes" id="UP000464317">
    <property type="component" value="Chromosome"/>
</dbReference>
<keyword evidence="1" id="KW-1133">Transmembrane helix</keyword>
<name>A0A809SF07_9BACT</name>
<dbReference type="AlphaFoldDB" id="A0A809SF07"/>
<organism evidence="2 3">
    <name type="scientific">Mycoplasmopsis felis</name>
    <dbReference type="NCBI Taxonomy" id="33923"/>
    <lineage>
        <taxon>Bacteria</taxon>
        <taxon>Bacillati</taxon>
        <taxon>Mycoplasmatota</taxon>
        <taxon>Mycoplasmoidales</taxon>
        <taxon>Metamycoplasmataceae</taxon>
        <taxon>Mycoplasmopsis</taxon>
    </lineage>
</organism>
<protein>
    <submittedName>
        <fullName evidence="2">Uncharacterized protein</fullName>
    </submittedName>
</protein>
<sequence>MERQLKFKKISFKDRLRWFFLGKLPLERKYKPKILEYLFNIFSNILILIIQIVSLYMYLKIVNEKNDNSNAVNILLVLKKFEFRVLLSIFILSWLVQVFMFMHIMYILSKTEFNKWIGIIGGITGILLLSPLSILFNIVAYQKNELAFE</sequence>
<feature type="transmembrane region" description="Helical" evidence="1">
    <location>
        <begin position="116"/>
        <end position="141"/>
    </location>
</feature>
<feature type="transmembrane region" description="Helical" evidence="1">
    <location>
        <begin position="37"/>
        <end position="59"/>
    </location>
</feature>
<accession>A0A809SF07</accession>
<evidence type="ECO:0000313" key="2">
    <source>
        <dbReference type="EMBL" id="BBU47828.1"/>
    </source>
</evidence>
<evidence type="ECO:0000256" key="1">
    <source>
        <dbReference type="SAM" id="Phobius"/>
    </source>
</evidence>
<reference evidence="2 3" key="1">
    <citation type="submission" date="2020-01" db="EMBL/GenBank/DDBJ databases">
        <title>Complete genome sequence of Mycoplasma felis strain Myco-2.</title>
        <authorList>
            <person name="Kinoshita Y."/>
            <person name="Niwa H."/>
            <person name="Uchida-Fujii E."/>
            <person name="Nukada T."/>
        </authorList>
    </citation>
    <scope>NUCLEOTIDE SEQUENCE [LARGE SCALE GENOMIC DNA]</scope>
    <source>
        <strain evidence="2 3">Myco-2</strain>
    </source>
</reference>
<dbReference type="KEGG" id="mfel:JPM2_5210"/>
<gene>
    <name evidence="2" type="ORF">JPM2_5210</name>
</gene>
<keyword evidence="1" id="KW-0812">Transmembrane</keyword>
<evidence type="ECO:0000313" key="3">
    <source>
        <dbReference type="Proteomes" id="UP000464317"/>
    </source>
</evidence>
<feature type="transmembrane region" description="Helical" evidence="1">
    <location>
        <begin position="85"/>
        <end position="109"/>
    </location>
</feature>
<dbReference type="RefSeq" id="WP_161553251.1">
    <property type="nucleotide sequence ID" value="NZ_AP022325.1"/>
</dbReference>
<keyword evidence="3" id="KW-1185">Reference proteome</keyword>
<dbReference type="EMBL" id="AP022325">
    <property type="protein sequence ID" value="BBU47828.1"/>
    <property type="molecule type" value="Genomic_DNA"/>
</dbReference>
<keyword evidence="1" id="KW-0472">Membrane</keyword>
<proteinExistence type="predicted"/>